<keyword evidence="5 6" id="KW-0539">Nucleus</keyword>
<comment type="similarity">
    <text evidence="2 6">Belongs to the enhancer of polycomb family.</text>
</comment>
<organism evidence="9 10">
    <name type="scientific">Hibiscus syriacus</name>
    <name type="common">Rose of Sharon</name>
    <dbReference type="NCBI Taxonomy" id="106335"/>
    <lineage>
        <taxon>Eukaryota</taxon>
        <taxon>Viridiplantae</taxon>
        <taxon>Streptophyta</taxon>
        <taxon>Embryophyta</taxon>
        <taxon>Tracheophyta</taxon>
        <taxon>Spermatophyta</taxon>
        <taxon>Magnoliopsida</taxon>
        <taxon>eudicotyledons</taxon>
        <taxon>Gunneridae</taxon>
        <taxon>Pentapetalae</taxon>
        <taxon>rosids</taxon>
        <taxon>malvids</taxon>
        <taxon>Malvales</taxon>
        <taxon>Malvaceae</taxon>
        <taxon>Malvoideae</taxon>
        <taxon>Hibiscus</taxon>
    </lineage>
</organism>
<sequence>MENRTVNSHGADIPKKSRSLDLKSLYESGDSKEFSRKKSLKWKESSQEGVAEKRSGNINNKGKKSRNALPLSSFKTVNDSNSSKSLTEVYNGAFCSGLHDPESLKKVSLSQKSKNGCSANGVSLSLGDSGTSIPRRKRGNKFENGQVLKLEGRSSSIVGGVSEEVKLASEDSSTDNECLKVKREKHIDVFKGNRSSEPSSVQQLKEEDGIAGYSGANDSYASLKRSGRKPRKRKDTVKGGKSFSKKAESLVDCPVKSFDDFQDDDEENLEENAARMLSSRFDPSCTGFSSNSKVSLSPSENGLSFLLSPGQDATYVSKNLSGSESVSVDASDRVLRPKRRHKEKRNYRKRRHFYEILSRDLDANWVLNRKIKVFWPLDKSWYYGVVNDYDEEKKHHHVKYDDCDEEWVNLQKERFKLLLFPSEIPRKSEQKGYRGDGISGDRIRNMKLNKEKRKRNAMTEGASGNGSYKYSEPIISWLARSSRCVKSFPLHAVKRQKTSAFPSALSDRPVDGGRIKDSSLGSTSCPKDSKHPIFYFRRRFRRTEKLMCQASESSYGDGRATEPITFLGSVDDFQDLGELDVCPGRWDPEGDLLFTDNAGLLRLNMPLLHSKQCRFGLNFPLLNVPNNLFGAKSFWLVCSLLLLQCGPGGVYQPAEQQEFSDVQLPVTSIGFRFSLTQDFRKLIVFACCNFHEVKHSKWMFLDSKLKRYCVLNRQLPLSECTYDNIKALQNGNIELFSSPACKGSLSFVGLRRRYRQSLSHMGVSRESSFLKVGSFQDHDSIENLESSGNLSVDESSNREDCVNKSSESSLEKNLEASSNDGSSVTELTTLDLSVSSDRCWKKSLQKYENGDQKVGDQNCDRSKSLQPFCHQMLQLMSIIIQGLLPFECVIPSPNPTAPRSSWHRNRSSSSFGCHARRWSDGRVDFFHNNFETGPRKPQTHVSYSMPFGGSDYSLKNKGHYQRGLPTSELGGLVRRYHLIGWRECGAQVALELFDHNEWKLAVKMSGSIRCSYKAHQFLQPGSTNRYTHAMMWKGGKDWILEFTDRSQWALFKDMHEECYNRNVRSASVKNIPIPGVRMVEEYDDNTEVVFLRSPFRYLRQVETDVEMALDPSRVFYDMDTDDEQWISRIHISSESDGSSTSLEFSDATFEKIMDMFEKAAYTQQCDQFNSDEIQQLMAGVGSMEVIRAIYEHWQEKRKRVGMPLIRHLKPPLRERYQQQIREWELTMSKVNRIPSIGCSDKVSPMEKPPMFAFCLKPRGLEVPNKGSKQRSQRKIPVSGQINPALGDHEGCHSFGNVLYRAKIKWVPVWG</sequence>
<proteinExistence type="inferred from homology"/>
<dbReference type="Proteomes" id="UP000436088">
    <property type="component" value="Unassembled WGS sequence"/>
</dbReference>
<dbReference type="InterPro" id="IPR024943">
    <property type="entry name" value="Enhancer_polycomb"/>
</dbReference>
<feature type="region of interest" description="Disordered" evidence="7">
    <location>
        <begin position="191"/>
        <end position="241"/>
    </location>
</feature>
<evidence type="ECO:0000256" key="6">
    <source>
        <dbReference type="RuleBase" id="RU361124"/>
    </source>
</evidence>
<evidence type="ECO:0000313" key="9">
    <source>
        <dbReference type="EMBL" id="KAE8710384.1"/>
    </source>
</evidence>
<dbReference type="CDD" id="cd20404">
    <property type="entry name" value="Tudor_Agenet_AtEML-like"/>
    <property type="match status" value="1"/>
</dbReference>
<evidence type="ECO:0000256" key="3">
    <source>
        <dbReference type="ARBA" id="ARBA00023015"/>
    </source>
</evidence>
<evidence type="ECO:0000256" key="1">
    <source>
        <dbReference type="ARBA" id="ARBA00004123"/>
    </source>
</evidence>
<feature type="region of interest" description="Disordered" evidence="7">
    <location>
        <begin position="115"/>
        <end position="147"/>
    </location>
</feature>
<keyword evidence="3 6" id="KW-0805">Transcription regulation</keyword>
<feature type="compositionally biased region" description="Polar residues" evidence="7">
    <location>
        <begin position="193"/>
        <end position="203"/>
    </location>
</feature>
<dbReference type="InterPro" id="IPR019542">
    <property type="entry name" value="Enhancer_polycomb-like_N"/>
</dbReference>
<keyword evidence="10" id="KW-1185">Reference proteome</keyword>
<comment type="subcellular location">
    <subcellularLocation>
        <location evidence="1 6">Nucleus</location>
    </subcellularLocation>
</comment>
<dbReference type="GO" id="GO:0006357">
    <property type="term" value="P:regulation of transcription by RNA polymerase II"/>
    <property type="evidence" value="ECO:0007669"/>
    <property type="project" value="InterPro"/>
</dbReference>
<evidence type="ECO:0000256" key="4">
    <source>
        <dbReference type="ARBA" id="ARBA00023163"/>
    </source>
</evidence>
<feature type="compositionally biased region" description="Basic and acidic residues" evidence="7">
    <location>
        <begin position="29"/>
        <end position="55"/>
    </location>
</feature>
<gene>
    <name evidence="9" type="ORF">F3Y22_tig00110321pilonHSYRG00078</name>
</gene>
<dbReference type="Pfam" id="PF10513">
    <property type="entry name" value="EPL1"/>
    <property type="match status" value="1"/>
</dbReference>
<dbReference type="GO" id="GO:0035267">
    <property type="term" value="C:NuA4 histone acetyltransferase complex"/>
    <property type="evidence" value="ECO:0007669"/>
    <property type="project" value="InterPro"/>
</dbReference>
<evidence type="ECO:0000256" key="5">
    <source>
        <dbReference type="ARBA" id="ARBA00023242"/>
    </source>
</evidence>
<feature type="region of interest" description="Disordered" evidence="7">
    <location>
        <begin position="786"/>
        <end position="822"/>
    </location>
</feature>
<feature type="domain" description="Tudor" evidence="8">
    <location>
        <begin position="363"/>
        <end position="421"/>
    </location>
</feature>
<comment type="caution">
    <text evidence="9">The sequence shown here is derived from an EMBL/GenBank/DDBJ whole genome shotgun (WGS) entry which is preliminary data.</text>
</comment>
<feature type="compositionally biased region" description="Basic residues" evidence="7">
    <location>
        <begin position="225"/>
        <end position="235"/>
    </location>
</feature>
<evidence type="ECO:0000256" key="7">
    <source>
        <dbReference type="SAM" id="MobiDB-lite"/>
    </source>
</evidence>
<dbReference type="EMBL" id="VEPZ02000929">
    <property type="protein sequence ID" value="KAE8710384.1"/>
    <property type="molecule type" value="Genomic_DNA"/>
</dbReference>
<feature type="compositionally biased region" description="Polar residues" evidence="7">
    <location>
        <begin position="73"/>
        <end position="83"/>
    </location>
</feature>
<evidence type="ECO:0000256" key="2">
    <source>
        <dbReference type="ARBA" id="ARBA00008035"/>
    </source>
</evidence>
<protein>
    <recommendedName>
        <fullName evidence="6">Enhancer of polycomb-like protein</fullName>
    </recommendedName>
</protein>
<name>A0A6A3AZZ7_HIBSY</name>
<dbReference type="Gene3D" id="2.30.30.140">
    <property type="match status" value="1"/>
</dbReference>
<keyword evidence="4 6" id="KW-0804">Transcription</keyword>
<reference evidence="9" key="1">
    <citation type="submission" date="2019-09" db="EMBL/GenBank/DDBJ databases">
        <title>Draft genome information of white flower Hibiscus syriacus.</title>
        <authorList>
            <person name="Kim Y.-M."/>
        </authorList>
    </citation>
    <scope>NUCLEOTIDE SEQUENCE [LARGE SCALE GENOMIC DNA]</scope>
    <source>
        <strain evidence="9">YM2019G1</strain>
    </source>
</reference>
<feature type="region of interest" description="Disordered" evidence="7">
    <location>
        <begin position="1"/>
        <end position="83"/>
    </location>
</feature>
<dbReference type="InterPro" id="IPR002999">
    <property type="entry name" value="Tudor"/>
</dbReference>
<dbReference type="GO" id="GO:0005634">
    <property type="term" value="C:nucleus"/>
    <property type="evidence" value="ECO:0007669"/>
    <property type="project" value="UniProtKB-SubCell"/>
</dbReference>
<evidence type="ECO:0000259" key="8">
    <source>
        <dbReference type="SMART" id="SM00333"/>
    </source>
</evidence>
<evidence type="ECO:0000313" key="10">
    <source>
        <dbReference type="Proteomes" id="UP000436088"/>
    </source>
</evidence>
<feature type="compositionally biased region" description="Polar residues" evidence="7">
    <location>
        <begin position="115"/>
        <end position="132"/>
    </location>
</feature>
<feature type="compositionally biased region" description="Basic and acidic residues" evidence="7">
    <location>
        <begin position="12"/>
        <end position="21"/>
    </location>
</feature>
<dbReference type="SMART" id="SM00333">
    <property type="entry name" value="TUDOR"/>
    <property type="match status" value="1"/>
</dbReference>
<dbReference type="PANTHER" id="PTHR14898">
    <property type="entry name" value="ENHANCER OF POLYCOMB"/>
    <property type="match status" value="1"/>
</dbReference>
<accession>A0A6A3AZZ7</accession>